<accession>A0A328CB15</accession>
<protein>
    <submittedName>
        <fullName evidence="5">Uncharacterized protein</fullName>
    </submittedName>
</protein>
<dbReference type="InterPro" id="IPR040239">
    <property type="entry name" value="HcpB-like"/>
</dbReference>
<name>A0A328CB15_9DELT</name>
<comment type="similarity">
    <text evidence="1">Belongs to the hcp beta-lactamase family.</text>
</comment>
<sequence>MHLRLSRHLRDLKHLARESDVHHPQRHIIKLVGLLTLVILAAIALIRALAPAEDAPLTPPAPAPASAERSPGPAPDAPADPLAALELDDPRLLPCRQGDARACHELATSIAFDTTRQEGLPQSLVLLHRACELELAVACRDLGIVYEEGVGVDLSPELARDFYQRACDLGEQEACLDAVGVGTTAGFATYAPRWQAQCDEGDPLACLDLAVALLQTAEVRDPQRAHALLERACQLNAPEGCLRLAALQAELGHPQEEVNAQIAAACDQGYGPACTTLAQRFSDANADPATVDTYYARACELDDTDGCAEHALRLARTDQLTEARALWEAGCQRWHGYSCFHHAHSYLNTGSGQLAPPEMVFGYERACTLNVPVACYNLAIYYNTRQPDPDFARGRTYLERACRLDHPQGCVFLAQMRTNGQGGPADRAGAQEARQRACDLGDSAACP</sequence>
<feature type="transmembrane region" description="Helical" evidence="4">
    <location>
        <begin position="31"/>
        <end position="50"/>
    </location>
</feature>
<evidence type="ECO:0000256" key="2">
    <source>
        <dbReference type="ARBA" id="ARBA00022737"/>
    </source>
</evidence>
<reference evidence="5 6" key="1">
    <citation type="submission" date="2018-05" db="EMBL/GenBank/DDBJ databases">
        <title>Lujinxingia marina gen. nov. sp. nov., a new facultative anaerobic member of the class Deltaproteobacteria, and proposal of Lujinxingaceae fam. nov.</title>
        <authorList>
            <person name="Li C.-M."/>
        </authorList>
    </citation>
    <scope>NUCLEOTIDE SEQUENCE [LARGE SCALE GENOMIC DNA]</scope>
    <source>
        <strain evidence="5 6">B210</strain>
    </source>
</reference>
<evidence type="ECO:0000256" key="1">
    <source>
        <dbReference type="ARBA" id="ARBA00008486"/>
    </source>
</evidence>
<organism evidence="5 6">
    <name type="scientific">Lujinxingia litoralis</name>
    <dbReference type="NCBI Taxonomy" id="2211119"/>
    <lineage>
        <taxon>Bacteria</taxon>
        <taxon>Deltaproteobacteria</taxon>
        <taxon>Bradymonadales</taxon>
        <taxon>Lujinxingiaceae</taxon>
        <taxon>Lujinxingia</taxon>
    </lineage>
</organism>
<dbReference type="Pfam" id="PF08238">
    <property type="entry name" value="Sel1"/>
    <property type="match status" value="4"/>
</dbReference>
<evidence type="ECO:0000256" key="3">
    <source>
        <dbReference type="SAM" id="MobiDB-lite"/>
    </source>
</evidence>
<dbReference type="InterPro" id="IPR006597">
    <property type="entry name" value="Sel1-like"/>
</dbReference>
<dbReference type="SMART" id="SM00671">
    <property type="entry name" value="SEL1"/>
    <property type="match status" value="6"/>
</dbReference>
<dbReference type="SUPFAM" id="SSF81901">
    <property type="entry name" value="HCP-like"/>
    <property type="match status" value="3"/>
</dbReference>
<dbReference type="AlphaFoldDB" id="A0A328CB15"/>
<dbReference type="PANTHER" id="PTHR13891:SF1">
    <property type="entry name" value="CYTOCHROME C OXIDASE ASSEMBLY FACTOR 7"/>
    <property type="match status" value="1"/>
</dbReference>
<evidence type="ECO:0000256" key="4">
    <source>
        <dbReference type="SAM" id="Phobius"/>
    </source>
</evidence>
<proteinExistence type="inferred from homology"/>
<evidence type="ECO:0000313" key="6">
    <source>
        <dbReference type="Proteomes" id="UP000249169"/>
    </source>
</evidence>
<dbReference type="PANTHER" id="PTHR13891">
    <property type="entry name" value="CYTOCHROME C OXIDASE ASSEMBLY FACTOR 7"/>
    <property type="match status" value="1"/>
</dbReference>
<feature type="region of interest" description="Disordered" evidence="3">
    <location>
        <begin position="55"/>
        <end position="81"/>
    </location>
</feature>
<dbReference type="EMBL" id="QHKO01000001">
    <property type="protein sequence ID" value="RAL24886.1"/>
    <property type="molecule type" value="Genomic_DNA"/>
</dbReference>
<keyword evidence="4" id="KW-0812">Transmembrane</keyword>
<keyword evidence="2" id="KW-0677">Repeat</keyword>
<keyword evidence="6" id="KW-1185">Reference proteome</keyword>
<dbReference type="Gene3D" id="1.25.40.10">
    <property type="entry name" value="Tetratricopeptide repeat domain"/>
    <property type="match status" value="2"/>
</dbReference>
<dbReference type="InterPro" id="IPR011990">
    <property type="entry name" value="TPR-like_helical_dom_sf"/>
</dbReference>
<keyword evidence="4" id="KW-1133">Transmembrane helix</keyword>
<evidence type="ECO:0000313" key="5">
    <source>
        <dbReference type="EMBL" id="RAL24886.1"/>
    </source>
</evidence>
<keyword evidence="4" id="KW-0472">Membrane</keyword>
<gene>
    <name evidence="5" type="ORF">DL240_01365</name>
</gene>
<comment type="caution">
    <text evidence="5">The sequence shown here is derived from an EMBL/GenBank/DDBJ whole genome shotgun (WGS) entry which is preliminary data.</text>
</comment>
<dbReference type="Proteomes" id="UP000249169">
    <property type="component" value="Unassembled WGS sequence"/>
</dbReference>